<gene>
    <name evidence="2" type="ORF">AFUS01_LOCUS29105</name>
</gene>
<organism evidence="2 3">
    <name type="scientific">Allacma fusca</name>
    <dbReference type="NCBI Taxonomy" id="39272"/>
    <lineage>
        <taxon>Eukaryota</taxon>
        <taxon>Metazoa</taxon>
        <taxon>Ecdysozoa</taxon>
        <taxon>Arthropoda</taxon>
        <taxon>Hexapoda</taxon>
        <taxon>Collembola</taxon>
        <taxon>Symphypleona</taxon>
        <taxon>Sminthuridae</taxon>
        <taxon>Allacma</taxon>
    </lineage>
</organism>
<proteinExistence type="predicted"/>
<keyword evidence="3" id="KW-1185">Reference proteome</keyword>
<dbReference type="InterPro" id="IPR000953">
    <property type="entry name" value="Chromo/chromo_shadow_dom"/>
</dbReference>
<evidence type="ECO:0000259" key="1">
    <source>
        <dbReference type="PROSITE" id="PS50013"/>
    </source>
</evidence>
<feature type="domain" description="Chromo" evidence="1">
    <location>
        <begin position="24"/>
        <end position="97"/>
    </location>
</feature>
<dbReference type="AlphaFoldDB" id="A0A8J2KID3"/>
<evidence type="ECO:0000313" key="3">
    <source>
        <dbReference type="Proteomes" id="UP000708208"/>
    </source>
</evidence>
<dbReference type="EMBL" id="CAJVCH010425483">
    <property type="protein sequence ID" value="CAG7818611.1"/>
    <property type="molecule type" value="Genomic_DNA"/>
</dbReference>
<reference evidence="2" key="1">
    <citation type="submission" date="2021-06" db="EMBL/GenBank/DDBJ databases">
        <authorList>
            <person name="Hodson N. C."/>
            <person name="Mongue J. A."/>
            <person name="Jaron S. K."/>
        </authorList>
    </citation>
    <scope>NUCLEOTIDE SEQUENCE</scope>
</reference>
<name>A0A8J2KID3_9HEXA</name>
<evidence type="ECO:0000313" key="2">
    <source>
        <dbReference type="EMBL" id="CAG7818611.1"/>
    </source>
</evidence>
<protein>
    <recommendedName>
        <fullName evidence="1">Chromo domain-containing protein</fullName>
    </recommendedName>
</protein>
<dbReference type="OrthoDB" id="5376140at2759"/>
<comment type="caution">
    <text evidence="2">The sequence shown here is derived from an EMBL/GenBank/DDBJ whole genome shotgun (WGS) entry which is preliminary data.</text>
</comment>
<accession>A0A8J2KID3</accession>
<dbReference type="Proteomes" id="UP000708208">
    <property type="component" value="Unassembled WGS sequence"/>
</dbReference>
<feature type="non-terminal residue" evidence="2">
    <location>
        <position position="1"/>
    </location>
</feature>
<sequence length="105" mass="12398">MGSALENYFRAANDPLICNPLLTTEIEVIVEQTFVKDTSRNDTFDVHSIYGIEQSVVDLSLRYRVHWYGFDSTSDTWEPIESFDKDMTDTLCRFHYRVYNHCHYC</sequence>
<dbReference type="PROSITE" id="PS50013">
    <property type="entry name" value="CHROMO_2"/>
    <property type="match status" value="1"/>
</dbReference>